<dbReference type="GO" id="GO:0008061">
    <property type="term" value="F:chitin binding"/>
    <property type="evidence" value="ECO:0007669"/>
    <property type="project" value="InterPro"/>
</dbReference>
<dbReference type="SMART" id="SM00494">
    <property type="entry name" value="ChtBD2"/>
    <property type="match status" value="1"/>
</dbReference>
<organism evidence="4 5">
    <name type="scientific">Bombyx mori</name>
    <name type="common">Silk moth</name>
    <dbReference type="NCBI Taxonomy" id="7091"/>
    <lineage>
        <taxon>Eukaryota</taxon>
        <taxon>Metazoa</taxon>
        <taxon>Ecdysozoa</taxon>
        <taxon>Arthropoda</taxon>
        <taxon>Hexapoda</taxon>
        <taxon>Insecta</taxon>
        <taxon>Pterygota</taxon>
        <taxon>Neoptera</taxon>
        <taxon>Endopterygota</taxon>
        <taxon>Lepidoptera</taxon>
        <taxon>Glossata</taxon>
        <taxon>Ditrysia</taxon>
        <taxon>Bombycoidea</taxon>
        <taxon>Bombycidae</taxon>
        <taxon>Bombycinae</taxon>
        <taxon>Bombyx</taxon>
    </lineage>
</organism>
<protein>
    <recommendedName>
        <fullName evidence="3">Chitin-binding type-2 domain-containing protein</fullName>
    </recommendedName>
</protein>
<dbReference type="Gene3D" id="2.170.140.10">
    <property type="entry name" value="Chitin binding domain"/>
    <property type="match status" value="1"/>
</dbReference>
<dbReference type="InterPro" id="IPR052976">
    <property type="entry name" value="Scoloptoxin-like"/>
</dbReference>
<accession>A0A8R2M521</accession>
<dbReference type="SUPFAM" id="SSF57625">
    <property type="entry name" value="Invertebrate chitin-binding proteins"/>
    <property type="match status" value="1"/>
</dbReference>
<feature type="compositionally biased region" description="Polar residues" evidence="1">
    <location>
        <begin position="327"/>
        <end position="340"/>
    </location>
</feature>
<proteinExistence type="predicted"/>
<name>A0A8R2M521_BOMMO</name>
<dbReference type="GO" id="GO:0005576">
    <property type="term" value="C:extracellular region"/>
    <property type="evidence" value="ECO:0007669"/>
    <property type="project" value="InterPro"/>
</dbReference>
<keyword evidence="5" id="KW-1185">Reference proteome</keyword>
<dbReference type="PANTHER" id="PTHR22933">
    <property type="entry name" value="FI18007P1-RELATED"/>
    <property type="match status" value="1"/>
</dbReference>
<feature type="chain" id="PRO_5035726210" description="Chitin-binding type-2 domain-containing protein" evidence="2">
    <location>
        <begin position="21"/>
        <end position="1280"/>
    </location>
</feature>
<feature type="signal peptide" evidence="2">
    <location>
        <begin position="1"/>
        <end position="20"/>
    </location>
</feature>
<dbReference type="Proteomes" id="UP000005204">
    <property type="component" value="Unassembled WGS sequence"/>
</dbReference>
<feature type="region of interest" description="Disordered" evidence="1">
    <location>
        <begin position="272"/>
        <end position="351"/>
    </location>
</feature>
<evidence type="ECO:0000256" key="2">
    <source>
        <dbReference type="SAM" id="SignalP"/>
    </source>
</evidence>
<keyword evidence="2" id="KW-0732">Signal</keyword>
<evidence type="ECO:0000313" key="4">
    <source>
        <dbReference type="EnsemblMetazoa" id="XP_037873530.1"/>
    </source>
</evidence>
<dbReference type="InterPro" id="IPR036508">
    <property type="entry name" value="Chitin-bd_dom_sf"/>
</dbReference>
<evidence type="ECO:0000259" key="3">
    <source>
        <dbReference type="PROSITE" id="PS50940"/>
    </source>
</evidence>
<reference evidence="4" key="2">
    <citation type="submission" date="2022-06" db="UniProtKB">
        <authorList>
            <consortium name="EnsemblMetazoa"/>
        </authorList>
    </citation>
    <scope>IDENTIFICATION</scope>
    <source>
        <strain evidence="4">p50T (Dazao)</strain>
    </source>
</reference>
<reference evidence="5" key="1">
    <citation type="journal article" date="2008" name="Insect Biochem. Mol. Biol.">
        <title>The genome of a lepidopteran model insect, the silkworm Bombyx mori.</title>
        <authorList>
            <consortium name="International Silkworm Genome Consortium"/>
        </authorList>
    </citation>
    <scope>NUCLEOTIDE SEQUENCE [LARGE SCALE GENOMIC DNA]</scope>
    <source>
        <strain evidence="5">p50T</strain>
    </source>
</reference>
<dbReference type="InterPro" id="IPR002557">
    <property type="entry name" value="Chitin-bd_dom"/>
</dbReference>
<feature type="compositionally biased region" description="Polar residues" evidence="1">
    <location>
        <begin position="299"/>
        <end position="319"/>
    </location>
</feature>
<feature type="region of interest" description="Disordered" evidence="1">
    <location>
        <begin position="1232"/>
        <end position="1280"/>
    </location>
</feature>
<feature type="compositionally biased region" description="Low complexity" evidence="1">
    <location>
        <begin position="1232"/>
        <end position="1245"/>
    </location>
</feature>
<sequence length="1280" mass="143489">MDGITWCFVLAVSLVSCVSAQNGRGLQQHENNRHGWDIRIAVPGSPGEDYPTLSNIPRTPFSCAGREPGYYADFETNCQVFRVCTVGSTYGFQSFLCPNGTLFNQAVFVCDWWMNVNCRESEKLLNSKNEQFQNLRLGPELMKDIKKMLTYPMRNPYNKASMRSSLVVMQDYKAPAGQLFPNEALLAGPERLPSNVYVPKQNLIQNTYSNNENFYSESTSQPNYPNQYTTVRPSTREAEIFQRQRQTTPRYSNKLREEPNLRFGNTISNIHAGQFNQLKTKSNDATNTRPQRPTKDIQKNSQYFTKQTTTLSPNIQNTSRRQRGRQRSLNTDNKKSTNLSESKKLTNTDSVTNQKYTSNQQETQTISNQKANIRFNNGISDDIQNEVKQNIVSTLDTAASTVVTKTVPFRKTIEQTKPGKAKSRIVIKTWLVKPTKFAKLIASPTPYTYNKPTQSINDNLLDNSTPYEYEHSTKEPLTESTISEPEATPYFYRIPTATTERPTTTNSIELKDALTSNPNPYSTIAEPLDLGPTIVLPTASSVIYLAPTTFKPAARFYLPPSNPIPSRQYLSPIIQPPMYNSNAQLRYSPSTTISTLEVLNKPASVPSFFTATPPRPPTTSLPRNLTFNDILTKQKLDTTVNDIVKDTNNILKTASPPQFSQYRQMFKSFEGPKDNFLPTESVTDSGEILTSQSPTVDTKSSNIVTLPSNKLEPPLITNNVLNKNSTQDLPYFQESFLPPANTIERTVTIRITLPEKVASYLFKNSNKTDFDKLEILNTGNSDYLVLSNDFRTNPNFVTTGKLNAHQNRNISNSQALVFSLLADSINAAKEYTNIAQQEVIPATPGTTQFQNVNEAELSQITNMISKLTSTQYADIYNRNENIITTPQNIPTNIQSNQLITGNVQNNNPSISPRIPQRILNLPSQQRVQYLSSQFQSGAPNTNFLANNGNQVYSGQLYQFSVPEVTNQIYNRPFTSYIGQPANNPGQGNTANFIHSNIPQNAPSNFIPTANTQPQYSQDTNLFPSGDRSHDVTNLLNQSPAAVEIVQSQTLPYSSAKLQIGSSDQSTQTFNQETLANLLSGDNRISAHLQDKIIGTIKHPLESDKLVTYEKDQSYYFTSNLNKNTPGPNFSGNLIQPTSNLETKPSNTNFPNTLTLQFIPSNGYEVENERQQQKLLDTFQIDEFGAPREVVSNIDRSNNQEQILTSNIDYSIEHPTSARQLDGTNNINALYSGPSSYSAPQSSVVGGRSDRQNQYNSNLEDLDENNENGYPRTRPARQFTF</sequence>
<dbReference type="PROSITE" id="PS50940">
    <property type="entry name" value="CHIT_BIND_II"/>
    <property type="match status" value="1"/>
</dbReference>
<dbReference type="AlphaFoldDB" id="A0A8R2M521"/>
<evidence type="ECO:0000256" key="1">
    <source>
        <dbReference type="SAM" id="MobiDB-lite"/>
    </source>
</evidence>
<dbReference type="PANTHER" id="PTHR22933:SF42">
    <property type="entry name" value="FI18455P1-RELATED"/>
    <property type="match status" value="1"/>
</dbReference>
<dbReference type="Pfam" id="PF01607">
    <property type="entry name" value="CBM_14"/>
    <property type="match status" value="1"/>
</dbReference>
<feature type="domain" description="Chitin-binding type-2" evidence="3">
    <location>
        <begin position="60"/>
        <end position="120"/>
    </location>
</feature>
<dbReference type="EnsemblMetazoa" id="XM_038017602.1">
    <property type="protein sequence ID" value="XP_037873530.1"/>
    <property type="gene ID" value="LOC101735358"/>
</dbReference>
<evidence type="ECO:0000313" key="5">
    <source>
        <dbReference type="Proteomes" id="UP000005204"/>
    </source>
</evidence>
<feature type="compositionally biased region" description="Polar residues" evidence="1">
    <location>
        <begin position="272"/>
        <end position="291"/>
    </location>
</feature>